<dbReference type="GO" id="GO:0046872">
    <property type="term" value="F:metal ion binding"/>
    <property type="evidence" value="ECO:0007669"/>
    <property type="project" value="UniProtKB-KW"/>
</dbReference>
<evidence type="ECO:0000256" key="3">
    <source>
        <dbReference type="ARBA" id="ARBA00022695"/>
    </source>
</evidence>
<comment type="similarity">
    <text evidence="8">Belongs to the bacterial reverse transcriptase family.</text>
</comment>
<gene>
    <name evidence="11" type="ORF">SCALIN_C22_0133</name>
</gene>
<evidence type="ECO:0000256" key="8">
    <source>
        <dbReference type="ARBA" id="ARBA00034120"/>
    </source>
</evidence>
<dbReference type="GO" id="GO:0051607">
    <property type="term" value="P:defense response to virus"/>
    <property type="evidence" value="ECO:0007669"/>
    <property type="project" value="UniProtKB-KW"/>
</dbReference>
<evidence type="ECO:0000256" key="9">
    <source>
        <dbReference type="ARBA" id="ARBA00048173"/>
    </source>
</evidence>
<evidence type="ECO:0000256" key="7">
    <source>
        <dbReference type="ARBA" id="ARBA00023118"/>
    </source>
</evidence>
<keyword evidence="5" id="KW-0460">Magnesium</keyword>
<evidence type="ECO:0000259" key="10">
    <source>
        <dbReference type="PROSITE" id="PS50878"/>
    </source>
</evidence>
<comment type="catalytic activity">
    <reaction evidence="9">
        <text>DNA(n) + a 2'-deoxyribonucleoside 5'-triphosphate = DNA(n+1) + diphosphate</text>
        <dbReference type="Rhea" id="RHEA:22508"/>
        <dbReference type="Rhea" id="RHEA-COMP:17339"/>
        <dbReference type="Rhea" id="RHEA-COMP:17340"/>
        <dbReference type="ChEBI" id="CHEBI:33019"/>
        <dbReference type="ChEBI" id="CHEBI:61560"/>
        <dbReference type="ChEBI" id="CHEBI:173112"/>
        <dbReference type="EC" id="2.7.7.49"/>
    </reaction>
</comment>
<proteinExistence type="inferred from homology"/>
<dbReference type="InterPro" id="IPR043502">
    <property type="entry name" value="DNA/RNA_pol_sf"/>
</dbReference>
<dbReference type="SUPFAM" id="SSF56672">
    <property type="entry name" value="DNA/RNA polymerases"/>
    <property type="match status" value="1"/>
</dbReference>
<dbReference type="GO" id="GO:0003723">
    <property type="term" value="F:RNA binding"/>
    <property type="evidence" value="ECO:0007669"/>
    <property type="project" value="InterPro"/>
</dbReference>
<dbReference type="RefSeq" id="WP_096894815.1">
    <property type="nucleotide sequence ID" value="NZ_BAOS01000022.1"/>
</dbReference>
<keyword evidence="4" id="KW-0479">Metal-binding</keyword>
<evidence type="ECO:0000256" key="5">
    <source>
        <dbReference type="ARBA" id="ARBA00022842"/>
    </source>
</evidence>
<name>A0A286TZW6_9BACT</name>
<dbReference type="Pfam" id="PF08388">
    <property type="entry name" value="GIIM"/>
    <property type="match status" value="1"/>
</dbReference>
<keyword evidence="12" id="KW-1185">Reference proteome</keyword>
<accession>A0A286TZW6</accession>
<protein>
    <recommendedName>
        <fullName evidence="1">RNA-directed DNA polymerase</fullName>
        <ecNumber evidence="1">2.7.7.49</ecNumber>
    </recommendedName>
</protein>
<keyword evidence="6 11" id="KW-0695">RNA-directed DNA polymerase</keyword>
<comment type="caution">
    <text evidence="11">The sequence shown here is derived from an EMBL/GenBank/DDBJ whole genome shotgun (WGS) entry which is preliminary data.</text>
</comment>
<dbReference type="InterPro" id="IPR000477">
    <property type="entry name" value="RT_dom"/>
</dbReference>
<dbReference type="InterPro" id="IPR030931">
    <property type="entry name" value="Group_II_RT_mat"/>
</dbReference>
<dbReference type="PANTHER" id="PTHR34047">
    <property type="entry name" value="NUCLEAR INTRON MATURASE 1, MITOCHONDRIAL-RELATED"/>
    <property type="match status" value="1"/>
</dbReference>
<evidence type="ECO:0000256" key="1">
    <source>
        <dbReference type="ARBA" id="ARBA00012493"/>
    </source>
</evidence>
<dbReference type="CDD" id="cd01651">
    <property type="entry name" value="RT_G2_intron"/>
    <property type="match status" value="1"/>
</dbReference>
<dbReference type="AlphaFoldDB" id="A0A286TZW6"/>
<dbReference type="InterPro" id="IPR051083">
    <property type="entry name" value="GrpII_Intron_Splice-Mob/Def"/>
</dbReference>
<dbReference type="InterPro" id="IPR000123">
    <property type="entry name" value="Reverse_transcriptase_msDNA"/>
</dbReference>
<evidence type="ECO:0000313" key="12">
    <source>
        <dbReference type="Proteomes" id="UP000218542"/>
    </source>
</evidence>
<evidence type="ECO:0000256" key="2">
    <source>
        <dbReference type="ARBA" id="ARBA00022679"/>
    </source>
</evidence>
<dbReference type="NCBIfam" id="TIGR04416">
    <property type="entry name" value="group_II_RT_mat"/>
    <property type="match status" value="1"/>
</dbReference>
<keyword evidence="3" id="KW-0548">Nucleotidyltransferase</keyword>
<dbReference type="OrthoDB" id="258234at2"/>
<keyword evidence="7" id="KW-0051">Antiviral defense</keyword>
<organism evidence="11 12">
    <name type="scientific">Candidatus Scalindua japonica</name>
    <dbReference type="NCBI Taxonomy" id="1284222"/>
    <lineage>
        <taxon>Bacteria</taxon>
        <taxon>Pseudomonadati</taxon>
        <taxon>Planctomycetota</taxon>
        <taxon>Candidatus Brocadiia</taxon>
        <taxon>Candidatus Brocadiales</taxon>
        <taxon>Candidatus Scalinduaceae</taxon>
        <taxon>Candidatus Scalindua</taxon>
    </lineage>
</organism>
<dbReference type="PRINTS" id="PR00866">
    <property type="entry name" value="RNADNAPOLMS"/>
</dbReference>
<dbReference type="Proteomes" id="UP000218542">
    <property type="component" value="Unassembled WGS sequence"/>
</dbReference>
<dbReference type="GO" id="GO:0003964">
    <property type="term" value="F:RNA-directed DNA polymerase activity"/>
    <property type="evidence" value="ECO:0007669"/>
    <property type="project" value="UniProtKB-KW"/>
</dbReference>
<keyword evidence="2" id="KW-0808">Transferase</keyword>
<feature type="domain" description="Reverse transcriptase" evidence="10">
    <location>
        <begin position="45"/>
        <end position="271"/>
    </location>
</feature>
<dbReference type="PANTHER" id="PTHR34047:SF8">
    <property type="entry name" value="PROTEIN YKFC"/>
    <property type="match status" value="1"/>
</dbReference>
<dbReference type="EMBL" id="BAOS01000022">
    <property type="protein sequence ID" value="GAX61422.1"/>
    <property type="molecule type" value="Genomic_DNA"/>
</dbReference>
<dbReference type="InterPro" id="IPR013597">
    <property type="entry name" value="Mat_intron_G2"/>
</dbReference>
<evidence type="ECO:0000256" key="4">
    <source>
        <dbReference type="ARBA" id="ARBA00022723"/>
    </source>
</evidence>
<sequence>MEKVLSSDNVRNAWKQVKANKGAAGVDGMSTKEFPEFARNHWNDIRNHLIEGSYKPSPVKRVEIPKPDGGKRPLGIPTVTDRVIQQSIAQALTPVFDPGFSESSYGFRPNRSAHDAVRKVMEYIRQGYKYAVDIDLSKYFDMVNHDLLMQRLSLRIKDKALLRLINRYLKAGVKVDGKVETTSKGVPQGGPLSPLLSNIVLDELDKELEKRGHKHVRYADDFIILVRSHRAGVRVMRSIKHFLLKNLKLIVNEKKSKVVKSDQCSFLGFIFKGKSIRWSDDSLAEFKRQIRKLTGRSWGVSMNYRLRKLGEYIRGWMGYYGLSEYYRPIPELDHWLRRRIRMCYWKQWRRCHKRVKELLKLGCSKRQAIFTALSRKSYWHLSKTFTTQVGMTNQWLKEQGLVSIKELWVSFHYPNKTR</sequence>
<dbReference type="PROSITE" id="PS50878">
    <property type="entry name" value="RT_POL"/>
    <property type="match status" value="1"/>
</dbReference>
<evidence type="ECO:0000313" key="11">
    <source>
        <dbReference type="EMBL" id="GAX61422.1"/>
    </source>
</evidence>
<dbReference type="Pfam" id="PF00078">
    <property type="entry name" value="RVT_1"/>
    <property type="match status" value="1"/>
</dbReference>
<reference evidence="12" key="1">
    <citation type="journal article" date="2017" name="Environ. Microbiol. Rep.">
        <title>Genetic Diversity of Marine Anaerobic Ammonium-Oxidizing Bacteria as Revealed by Genomic and Proteomic Analyses of 'Candidatus Scalindua japonica'.</title>
        <authorList>
            <person name="Oshiki M."/>
            <person name="Mizuto K."/>
            <person name="Kimura Z."/>
            <person name="Kindaichi T."/>
            <person name="Satoh H."/>
            <person name="Okabe S."/>
        </authorList>
    </citation>
    <scope>NUCLEOTIDE SEQUENCE [LARGE SCALE GENOMIC DNA]</scope>
    <source>
        <strain evidence="12">husup-a2</strain>
    </source>
</reference>
<evidence type="ECO:0000256" key="6">
    <source>
        <dbReference type="ARBA" id="ARBA00022918"/>
    </source>
</evidence>
<dbReference type="EC" id="2.7.7.49" evidence="1"/>